<evidence type="ECO:0000313" key="8">
    <source>
        <dbReference type="Proteomes" id="UP000234206"/>
    </source>
</evidence>
<dbReference type="Pfam" id="PF04472">
    <property type="entry name" value="SepF"/>
    <property type="match status" value="1"/>
</dbReference>
<evidence type="ECO:0000313" key="7">
    <source>
        <dbReference type="EMBL" id="PKZ40828.1"/>
    </source>
</evidence>
<dbReference type="PANTHER" id="PTHR35798">
    <property type="entry name" value="CELL DIVISION PROTEIN SEPF"/>
    <property type="match status" value="1"/>
</dbReference>
<reference evidence="7 8" key="1">
    <citation type="submission" date="2017-12" db="EMBL/GenBank/DDBJ databases">
        <title>Phylogenetic diversity of female urinary microbiome.</title>
        <authorList>
            <person name="Thomas-White K."/>
            <person name="Wolfe A.J."/>
        </authorList>
    </citation>
    <scope>NUCLEOTIDE SEQUENCE [LARGE SCALE GENOMIC DNA]</scope>
    <source>
        <strain evidence="7 8">UMB1298</strain>
    </source>
</reference>
<dbReference type="HAMAP" id="MF_01197">
    <property type="entry name" value="SepF"/>
    <property type="match status" value="1"/>
</dbReference>
<evidence type="ECO:0000256" key="6">
    <source>
        <dbReference type="SAM" id="MobiDB-lite"/>
    </source>
</evidence>
<protein>
    <recommendedName>
        <fullName evidence="5">Cell division protein SepF</fullName>
    </recommendedName>
</protein>
<dbReference type="EMBL" id="PKIZ01000028">
    <property type="protein sequence ID" value="PKZ40828.1"/>
    <property type="molecule type" value="Genomic_DNA"/>
</dbReference>
<dbReference type="GO" id="GO:0043093">
    <property type="term" value="P:FtsZ-dependent cytokinesis"/>
    <property type="evidence" value="ECO:0007669"/>
    <property type="project" value="UniProtKB-UniRule"/>
</dbReference>
<proteinExistence type="inferred from homology"/>
<comment type="function">
    <text evidence="4 5">Cell division protein that is part of the divisome complex and is recruited early to the Z-ring. Probably stimulates Z-ring formation, perhaps through the cross-linking of FtsZ protofilaments. Its function overlaps with FtsA.</text>
</comment>
<keyword evidence="1 5" id="KW-0132">Cell division</keyword>
<comment type="similarity">
    <text evidence="5">Belongs to the SepF family.</text>
</comment>
<dbReference type="GO" id="GO:0005737">
    <property type="term" value="C:cytoplasm"/>
    <property type="evidence" value="ECO:0007669"/>
    <property type="project" value="UniProtKB-SubCell"/>
</dbReference>
<evidence type="ECO:0000256" key="2">
    <source>
        <dbReference type="ARBA" id="ARBA00023210"/>
    </source>
</evidence>
<comment type="subunit">
    <text evidence="5">Homodimer. Interacts with FtsZ.</text>
</comment>
<dbReference type="Proteomes" id="UP000234206">
    <property type="component" value="Unassembled WGS sequence"/>
</dbReference>
<evidence type="ECO:0000256" key="1">
    <source>
        <dbReference type="ARBA" id="ARBA00022618"/>
    </source>
</evidence>
<feature type="region of interest" description="Disordered" evidence="6">
    <location>
        <begin position="24"/>
        <end position="92"/>
    </location>
</feature>
<comment type="caution">
    <text evidence="7">The sequence shown here is derived from an EMBL/GenBank/DDBJ whole genome shotgun (WGS) entry which is preliminary data.</text>
</comment>
<keyword evidence="8" id="KW-1185">Reference proteome</keyword>
<keyword evidence="3 5" id="KW-0131">Cell cycle</keyword>
<dbReference type="AlphaFoldDB" id="A0A2I1P866"/>
<keyword evidence="2 5" id="KW-0717">Septation</keyword>
<accession>A0A2I1P866</accession>
<evidence type="ECO:0000256" key="4">
    <source>
        <dbReference type="ARBA" id="ARBA00044936"/>
    </source>
</evidence>
<sequence length="182" mass="19937">MAGVFNRTMELLGFAEIDERDRYDDYDRYDEDAVEVDERDARREGSGAHALGDEPDPERRSRPEARPVAAVPDRREHAPSPARPESRRTAGVPMGGIHRITTIHPATFNEAKLIGESFREGVPVIMNLTDLSDGDAKRLVDFAAGLVFGLYGSIDRITNKVFLLSPEGVSSEGGQGDPTAQS</sequence>
<dbReference type="InterPro" id="IPR007561">
    <property type="entry name" value="Cell_div_SepF/SepF-rel"/>
</dbReference>
<dbReference type="PANTHER" id="PTHR35798:SF1">
    <property type="entry name" value="CELL DIVISION PROTEIN SEPF"/>
    <property type="match status" value="1"/>
</dbReference>
<dbReference type="OrthoDB" id="3731101at2"/>
<keyword evidence="5" id="KW-0963">Cytoplasm</keyword>
<evidence type="ECO:0000256" key="5">
    <source>
        <dbReference type="HAMAP-Rule" id="MF_01197"/>
    </source>
</evidence>
<feature type="compositionally biased region" description="Acidic residues" evidence="6">
    <location>
        <begin position="27"/>
        <end position="38"/>
    </location>
</feature>
<dbReference type="GO" id="GO:0000917">
    <property type="term" value="P:division septum assembly"/>
    <property type="evidence" value="ECO:0007669"/>
    <property type="project" value="UniProtKB-KW"/>
</dbReference>
<dbReference type="InterPro" id="IPR038594">
    <property type="entry name" value="SepF-like_sf"/>
</dbReference>
<dbReference type="InterPro" id="IPR023052">
    <property type="entry name" value="Cell_div_SepF"/>
</dbReference>
<comment type="subcellular location">
    <subcellularLocation>
        <location evidence="5">Cytoplasm</location>
    </subcellularLocation>
    <text evidence="5">Localizes to the division site, in a FtsZ-dependent manner.</text>
</comment>
<organism evidence="7 8">
    <name type="scientific">Kytococcus schroeteri</name>
    <dbReference type="NCBI Taxonomy" id="138300"/>
    <lineage>
        <taxon>Bacteria</taxon>
        <taxon>Bacillati</taxon>
        <taxon>Actinomycetota</taxon>
        <taxon>Actinomycetes</taxon>
        <taxon>Micrococcales</taxon>
        <taxon>Kytococcaceae</taxon>
        <taxon>Kytococcus</taxon>
    </lineage>
</organism>
<feature type="compositionally biased region" description="Basic and acidic residues" evidence="6">
    <location>
        <begin position="72"/>
        <end position="88"/>
    </location>
</feature>
<dbReference type="RefSeq" id="WP_070705480.1">
    <property type="nucleotide sequence ID" value="NZ_JBHLVH010000013.1"/>
</dbReference>
<dbReference type="Gene3D" id="3.30.110.150">
    <property type="entry name" value="SepF-like protein"/>
    <property type="match status" value="1"/>
</dbReference>
<name>A0A2I1P866_9MICO</name>
<gene>
    <name evidence="5" type="primary">sepF</name>
    <name evidence="7" type="ORF">CYJ76_10965</name>
</gene>
<evidence type="ECO:0000256" key="3">
    <source>
        <dbReference type="ARBA" id="ARBA00023306"/>
    </source>
</evidence>